<keyword evidence="2" id="KW-1185">Reference proteome</keyword>
<evidence type="ECO:0000313" key="2">
    <source>
        <dbReference type="Proteomes" id="UP000320672"/>
    </source>
</evidence>
<accession>A0A517MB25</accession>
<dbReference type="AlphaFoldDB" id="A0A517MB25"/>
<organism evidence="1 2">
    <name type="scientific">Roseimaritima multifibrata</name>
    <dbReference type="NCBI Taxonomy" id="1930274"/>
    <lineage>
        <taxon>Bacteria</taxon>
        <taxon>Pseudomonadati</taxon>
        <taxon>Planctomycetota</taxon>
        <taxon>Planctomycetia</taxon>
        <taxon>Pirellulales</taxon>
        <taxon>Pirellulaceae</taxon>
        <taxon>Roseimaritima</taxon>
    </lineage>
</organism>
<reference evidence="1 2" key="1">
    <citation type="submission" date="2019-02" db="EMBL/GenBank/DDBJ databases">
        <title>Deep-cultivation of Planctomycetes and their phenomic and genomic characterization uncovers novel biology.</title>
        <authorList>
            <person name="Wiegand S."/>
            <person name="Jogler M."/>
            <person name="Boedeker C."/>
            <person name="Pinto D."/>
            <person name="Vollmers J."/>
            <person name="Rivas-Marin E."/>
            <person name="Kohn T."/>
            <person name="Peeters S.H."/>
            <person name="Heuer A."/>
            <person name="Rast P."/>
            <person name="Oberbeckmann S."/>
            <person name="Bunk B."/>
            <person name="Jeske O."/>
            <person name="Meyerdierks A."/>
            <person name="Storesund J.E."/>
            <person name="Kallscheuer N."/>
            <person name="Luecker S."/>
            <person name="Lage O.M."/>
            <person name="Pohl T."/>
            <person name="Merkel B.J."/>
            <person name="Hornburger P."/>
            <person name="Mueller R.-W."/>
            <person name="Bruemmer F."/>
            <person name="Labrenz M."/>
            <person name="Spormann A.M."/>
            <person name="Op den Camp H."/>
            <person name="Overmann J."/>
            <person name="Amann R."/>
            <person name="Jetten M.S.M."/>
            <person name="Mascher T."/>
            <person name="Medema M.H."/>
            <person name="Devos D.P."/>
            <person name="Kaster A.-K."/>
            <person name="Ovreas L."/>
            <person name="Rohde M."/>
            <person name="Galperin M.Y."/>
            <person name="Jogler C."/>
        </authorList>
    </citation>
    <scope>NUCLEOTIDE SEQUENCE [LARGE SCALE GENOMIC DNA]</scope>
    <source>
        <strain evidence="1 2">FF011L</strain>
    </source>
</reference>
<name>A0A517MB25_9BACT</name>
<evidence type="ECO:0000313" key="1">
    <source>
        <dbReference type="EMBL" id="QDS92051.1"/>
    </source>
</evidence>
<dbReference type="KEGG" id="rml:FF011L_07870"/>
<protein>
    <recommendedName>
        <fullName evidence="3">Lipoprotein</fullName>
    </recommendedName>
</protein>
<sequence length="163" mass="16966">MTIPLPPAIGSQVAFLFYESVSLALHQKMKRLSPALLLCAAVLLLSQIGCGPADPRGQNVSGSVTFKGAPVQMGDIQFLPKSGNPGPAGSAKIINGKYDTAAEGGKGTVGGPHEVIINGFDGKAEPDAELPLGKPLFSDYKVELDIPTEGDGMTKDFDVTDKK</sequence>
<evidence type="ECO:0008006" key="3">
    <source>
        <dbReference type="Google" id="ProtNLM"/>
    </source>
</evidence>
<dbReference type="RefSeq" id="WP_246109711.1">
    <property type="nucleotide sequence ID" value="NZ_CP036262.1"/>
</dbReference>
<proteinExistence type="predicted"/>
<dbReference type="EMBL" id="CP036262">
    <property type="protein sequence ID" value="QDS92051.1"/>
    <property type="molecule type" value="Genomic_DNA"/>
</dbReference>
<gene>
    <name evidence="1" type="ORF">FF011L_07870</name>
</gene>
<dbReference type="Proteomes" id="UP000320672">
    <property type="component" value="Chromosome"/>
</dbReference>